<evidence type="ECO:0000313" key="2">
    <source>
        <dbReference type="EMBL" id="MBU3874749.1"/>
    </source>
</evidence>
<dbReference type="InterPro" id="IPR012505">
    <property type="entry name" value="YbbR"/>
</dbReference>
<organism evidence="2 3">
    <name type="scientific">Faecalicatena faecalis</name>
    <dbReference type="NCBI Taxonomy" id="2726362"/>
    <lineage>
        <taxon>Bacteria</taxon>
        <taxon>Bacillati</taxon>
        <taxon>Bacillota</taxon>
        <taxon>Clostridia</taxon>
        <taxon>Lachnospirales</taxon>
        <taxon>Lachnospiraceae</taxon>
        <taxon>Faecalicatena</taxon>
    </lineage>
</organism>
<dbReference type="PANTHER" id="PTHR37804:SF1">
    <property type="entry name" value="CDAA REGULATORY PROTEIN CDAR"/>
    <property type="match status" value="1"/>
</dbReference>
<evidence type="ECO:0000313" key="3">
    <source>
        <dbReference type="Proteomes" id="UP000723714"/>
    </source>
</evidence>
<comment type="caution">
    <text evidence="2">The sequence shown here is derived from an EMBL/GenBank/DDBJ whole genome shotgun (WGS) entry which is preliminary data.</text>
</comment>
<evidence type="ECO:0008006" key="4">
    <source>
        <dbReference type="Google" id="ProtNLM"/>
    </source>
</evidence>
<dbReference type="PANTHER" id="PTHR37804">
    <property type="entry name" value="CDAA REGULATORY PROTEIN CDAR"/>
    <property type="match status" value="1"/>
</dbReference>
<proteinExistence type="predicted"/>
<dbReference type="InterPro" id="IPR053154">
    <property type="entry name" value="c-di-AMP_regulator"/>
</dbReference>
<sequence length="438" mass="47419">MKKYKFTDNLGLKIMALVFAALLWLVVVNIDDPIESATFRNIPVTLQNTQVVTNGGDTYTILDDTQTVSVVVTAKRSILSKISTDNIAATADFAEMQMESLVPIKASLTGYDKYTAEATPSNLKVKIEKYTTKVFPLTVSASGAPRDGHVVGEFAPNPNKIQVNGPESLVNSIDKAVAKVDVSGISKSGVLPAELIFYGSSGNLIETTQLTNNLGKEGVTVNVTVLNTKNLTLKFSVSGMPETGYVFSGLTSEPEKIQVCGTADALSSISVLEIPATELDITGMNKKMEKTVDILPYLPDGIELVDETANNVIVTVSIEEEGTRTIELPAESIRVDNLNDNLLISYDKDTKIELQFRGPKQDLDALDLKDAVYIDMKSRVKPGKYDVPVNVDLPDDVKAEVSLSKRPSVKVTVTEKEDNTGSSDSTDLTESTEPKDKE</sequence>
<accession>A0ABS6CZJ4</accession>
<dbReference type="EMBL" id="JABACJ020000002">
    <property type="protein sequence ID" value="MBU3874749.1"/>
    <property type="molecule type" value="Genomic_DNA"/>
</dbReference>
<evidence type="ECO:0000256" key="1">
    <source>
        <dbReference type="SAM" id="MobiDB-lite"/>
    </source>
</evidence>
<feature type="compositionally biased region" description="Low complexity" evidence="1">
    <location>
        <begin position="420"/>
        <end position="431"/>
    </location>
</feature>
<feature type="region of interest" description="Disordered" evidence="1">
    <location>
        <begin position="405"/>
        <end position="438"/>
    </location>
</feature>
<dbReference type="Pfam" id="PF07949">
    <property type="entry name" value="YbbR"/>
    <property type="match status" value="2"/>
</dbReference>
<reference evidence="2 3" key="1">
    <citation type="submission" date="2021-06" db="EMBL/GenBank/DDBJ databases">
        <title>Faecalicatena sp. nov. isolated from porcine feces.</title>
        <authorList>
            <person name="Oh B.S."/>
            <person name="Lee J.H."/>
        </authorList>
    </citation>
    <scope>NUCLEOTIDE SEQUENCE [LARGE SCALE GENOMIC DNA]</scope>
    <source>
        <strain evidence="2 3">AGMB00832</strain>
    </source>
</reference>
<keyword evidence="3" id="KW-1185">Reference proteome</keyword>
<gene>
    <name evidence="2" type="ORF">HGO97_002840</name>
</gene>
<dbReference type="Proteomes" id="UP000723714">
    <property type="component" value="Unassembled WGS sequence"/>
</dbReference>
<dbReference type="RefSeq" id="WP_216239243.1">
    <property type="nucleotide sequence ID" value="NZ_JABACJ020000002.1"/>
</dbReference>
<protein>
    <recommendedName>
        <fullName evidence="4">YbbR domain-containing protein</fullName>
    </recommendedName>
</protein>
<name>A0ABS6CZJ4_9FIRM</name>